<dbReference type="SUPFAM" id="SSF63380">
    <property type="entry name" value="Riboflavin synthase domain-like"/>
    <property type="match status" value="1"/>
</dbReference>
<dbReference type="InterPro" id="IPR013113">
    <property type="entry name" value="SIP_FAD-bd"/>
</dbReference>
<dbReference type="EMBL" id="JACMSF010000025">
    <property type="protein sequence ID" value="MBC2904449.1"/>
    <property type="molecule type" value="Genomic_DNA"/>
</dbReference>
<comment type="caution">
    <text evidence="2">The sequence shown here is derived from an EMBL/GenBank/DDBJ whole genome shotgun (WGS) entry which is preliminary data.</text>
</comment>
<dbReference type="Proteomes" id="UP000584670">
    <property type="component" value="Unassembled WGS sequence"/>
</dbReference>
<reference evidence="2 3" key="1">
    <citation type="submission" date="2020-08" db="EMBL/GenBank/DDBJ databases">
        <title>Streptomyces sp. PSKA01 genome sequencing and assembly.</title>
        <authorList>
            <person name="Mandal S."/>
            <person name="Maiti P.K."/>
            <person name="Das P."/>
        </authorList>
    </citation>
    <scope>NUCLEOTIDE SEQUENCE [LARGE SCALE GENOMIC DNA]</scope>
    <source>
        <strain evidence="2 3">PSKA01</strain>
    </source>
</reference>
<dbReference type="PANTHER" id="PTHR30157:SF0">
    <property type="entry name" value="NADPH-DEPENDENT FERRIC-CHELATE REDUCTASE"/>
    <property type="match status" value="1"/>
</dbReference>
<keyword evidence="3" id="KW-1185">Reference proteome</keyword>
<dbReference type="AlphaFoldDB" id="A0A7X1MAL8"/>
<sequence>MFRARRTRFAATVESVSRIAPRMARITLGGPGMSAFHCDEPTQWVKLFVTDPLDGQPAGRAYTVRHCSSAKQTIDIDFVLHGNGPAARWAEAATPGQEVSFGGPKGAFRPDPEAEFYLLAGDESAQPAVLTIAESLPRGMRGAVYLEVEGPEAEADLSWQADLDLVWVHRTAGVPKGEALRDAVLKAPVPPYERVAAWAAGESGAVRDIRRHFLEGIGLDRHRAYAKGYWKRDEADHRDPLASD</sequence>
<organism evidence="2 3">
    <name type="scientific">Streptomyces cupreus</name>
    <dbReference type="NCBI Taxonomy" id="2759956"/>
    <lineage>
        <taxon>Bacteria</taxon>
        <taxon>Bacillati</taxon>
        <taxon>Actinomycetota</taxon>
        <taxon>Actinomycetes</taxon>
        <taxon>Kitasatosporales</taxon>
        <taxon>Streptomycetaceae</taxon>
        <taxon>Streptomyces</taxon>
    </lineage>
</organism>
<dbReference type="InterPro" id="IPR017927">
    <property type="entry name" value="FAD-bd_FR_type"/>
</dbReference>
<evidence type="ECO:0000259" key="1">
    <source>
        <dbReference type="PROSITE" id="PS51384"/>
    </source>
</evidence>
<dbReference type="Gene3D" id="3.40.50.80">
    <property type="entry name" value="Nucleotide-binding domain of ferredoxin-NADP reductase (FNR) module"/>
    <property type="match status" value="1"/>
</dbReference>
<dbReference type="Pfam" id="PF04954">
    <property type="entry name" value="SIP"/>
    <property type="match status" value="1"/>
</dbReference>
<protein>
    <submittedName>
        <fullName evidence="2">Siderophore-interacting protein</fullName>
    </submittedName>
</protein>
<dbReference type="Gene3D" id="2.40.30.10">
    <property type="entry name" value="Translation factors"/>
    <property type="match status" value="1"/>
</dbReference>
<proteinExistence type="predicted"/>
<dbReference type="Pfam" id="PF08021">
    <property type="entry name" value="FAD_binding_9"/>
    <property type="match status" value="1"/>
</dbReference>
<dbReference type="GO" id="GO:0016491">
    <property type="term" value="F:oxidoreductase activity"/>
    <property type="evidence" value="ECO:0007669"/>
    <property type="project" value="InterPro"/>
</dbReference>
<feature type="domain" description="FAD-binding FR-type" evidence="1">
    <location>
        <begin position="6"/>
        <end position="111"/>
    </location>
</feature>
<dbReference type="InterPro" id="IPR039374">
    <property type="entry name" value="SIP_fam"/>
</dbReference>
<dbReference type="InterPro" id="IPR017938">
    <property type="entry name" value="Riboflavin_synthase-like_b-brl"/>
</dbReference>
<dbReference type="RefSeq" id="WP_186284314.1">
    <property type="nucleotide sequence ID" value="NZ_JACMSF010000025.1"/>
</dbReference>
<name>A0A7X1MAL8_9ACTN</name>
<dbReference type="PROSITE" id="PS51384">
    <property type="entry name" value="FAD_FR"/>
    <property type="match status" value="1"/>
</dbReference>
<evidence type="ECO:0000313" key="2">
    <source>
        <dbReference type="EMBL" id="MBC2904449.1"/>
    </source>
</evidence>
<dbReference type="CDD" id="cd06193">
    <property type="entry name" value="siderophore_interacting"/>
    <property type="match status" value="1"/>
</dbReference>
<dbReference type="InterPro" id="IPR007037">
    <property type="entry name" value="SIP_rossman_dom"/>
</dbReference>
<gene>
    <name evidence="2" type="ORF">H4N64_23150</name>
</gene>
<dbReference type="InterPro" id="IPR039261">
    <property type="entry name" value="FNR_nucleotide-bd"/>
</dbReference>
<accession>A0A7X1MAL8</accession>
<dbReference type="PANTHER" id="PTHR30157">
    <property type="entry name" value="FERRIC REDUCTASE, NADPH-DEPENDENT"/>
    <property type="match status" value="1"/>
</dbReference>
<evidence type="ECO:0000313" key="3">
    <source>
        <dbReference type="Proteomes" id="UP000584670"/>
    </source>
</evidence>